<dbReference type="PANTHER" id="PTHR12276">
    <property type="entry name" value="EPSIN/ENT-RELATED"/>
    <property type="match status" value="1"/>
</dbReference>
<reference key="1">
    <citation type="journal article" date="2007" name="Nature">
        <title>The medaka draft genome and insights into vertebrate genome evolution.</title>
        <authorList>
            <person name="Kasahara M."/>
            <person name="Naruse K."/>
            <person name="Sasaki S."/>
            <person name="Nakatani Y."/>
            <person name="Qu W."/>
            <person name="Ahsan B."/>
            <person name="Yamada T."/>
            <person name="Nagayasu Y."/>
            <person name="Doi K."/>
            <person name="Kasai Y."/>
            <person name="Jindo T."/>
            <person name="Kobayashi D."/>
            <person name="Shimada A."/>
            <person name="Toyoda A."/>
            <person name="Kuroki Y."/>
            <person name="Fujiyama A."/>
            <person name="Sasaki T."/>
            <person name="Shimizu A."/>
            <person name="Asakawa S."/>
            <person name="Shimizu N."/>
            <person name="Hashimoto S."/>
            <person name="Yang J."/>
            <person name="Lee Y."/>
            <person name="Matsushima K."/>
            <person name="Sugano S."/>
            <person name="Sakaizumi M."/>
            <person name="Narita T."/>
            <person name="Ohishi K."/>
            <person name="Haga S."/>
            <person name="Ohta F."/>
            <person name="Nomoto H."/>
            <person name="Nogata K."/>
            <person name="Morishita T."/>
            <person name="Endo T."/>
            <person name="Shin-I T."/>
            <person name="Takeda H."/>
            <person name="Morishita S."/>
            <person name="Kohara Y."/>
        </authorList>
    </citation>
    <scope>NUCLEOTIDE SEQUENCE [LARGE SCALE GENOMIC DNA]</scope>
    <source>
        <strain>Hd-rR</strain>
    </source>
</reference>
<dbReference type="Proteomes" id="UP000265200">
    <property type="component" value="Chromosome 8"/>
</dbReference>
<dbReference type="AlphaFoldDB" id="A0A3P9HTN6"/>
<evidence type="ECO:0000259" key="1">
    <source>
        <dbReference type="PROSITE" id="PS50942"/>
    </source>
</evidence>
<accession>A0A3P9HTN6</accession>
<organism evidence="2 3">
    <name type="scientific">Oryzias latipes</name>
    <name type="common">Japanese rice fish</name>
    <name type="synonym">Japanese killifish</name>
    <dbReference type="NCBI Taxonomy" id="8090"/>
    <lineage>
        <taxon>Eukaryota</taxon>
        <taxon>Metazoa</taxon>
        <taxon>Chordata</taxon>
        <taxon>Craniata</taxon>
        <taxon>Vertebrata</taxon>
        <taxon>Euteleostomi</taxon>
        <taxon>Actinopterygii</taxon>
        <taxon>Neopterygii</taxon>
        <taxon>Teleostei</taxon>
        <taxon>Neoteleostei</taxon>
        <taxon>Acanthomorphata</taxon>
        <taxon>Ovalentaria</taxon>
        <taxon>Atherinomorphae</taxon>
        <taxon>Beloniformes</taxon>
        <taxon>Adrianichthyidae</taxon>
        <taxon>Oryziinae</taxon>
        <taxon>Oryzias</taxon>
    </lineage>
</organism>
<dbReference type="SUPFAM" id="SSF48464">
    <property type="entry name" value="ENTH/VHS domain"/>
    <property type="match status" value="1"/>
</dbReference>
<evidence type="ECO:0000313" key="2">
    <source>
        <dbReference type="Ensembl" id="ENSORLP00015011085.1"/>
    </source>
</evidence>
<feature type="domain" description="ENTH" evidence="1">
    <location>
        <begin position="8"/>
        <end position="84"/>
    </location>
</feature>
<dbReference type="PROSITE" id="PS50942">
    <property type="entry name" value="ENTH"/>
    <property type="match status" value="1"/>
</dbReference>
<reference evidence="2 3" key="2">
    <citation type="submission" date="2017-04" db="EMBL/GenBank/DDBJ databases">
        <title>CpG methylation of centromeres and impact of large insertions on vertebrate speciation.</title>
        <authorList>
            <person name="Ichikawa K."/>
            <person name="Yoshimura J."/>
            <person name="Morishita S."/>
        </authorList>
    </citation>
    <scope>NUCLEOTIDE SEQUENCE</scope>
    <source>
        <strain evidence="2 3">HSOK</strain>
    </source>
</reference>
<reference evidence="2" key="3">
    <citation type="submission" date="2025-08" db="UniProtKB">
        <authorList>
            <consortium name="Ensembl"/>
        </authorList>
    </citation>
    <scope>IDENTIFICATION</scope>
    <source>
        <strain evidence="2">HSOK</strain>
    </source>
</reference>
<reference evidence="2" key="4">
    <citation type="submission" date="2025-09" db="UniProtKB">
        <authorList>
            <consortium name="Ensembl"/>
        </authorList>
    </citation>
    <scope>IDENTIFICATION</scope>
    <source>
        <strain evidence="2">HSOK</strain>
    </source>
</reference>
<dbReference type="Gene3D" id="1.25.40.90">
    <property type="match status" value="1"/>
</dbReference>
<evidence type="ECO:0000313" key="3">
    <source>
        <dbReference type="Proteomes" id="UP000265200"/>
    </source>
</evidence>
<name>A0A3P9HTN6_ORYLA</name>
<dbReference type="PANTHER" id="PTHR12276:SF112">
    <property type="entry name" value="EPSIN 3A-RELATED"/>
    <property type="match status" value="1"/>
</dbReference>
<protein>
    <recommendedName>
        <fullName evidence="1">ENTH domain-containing protein</fullName>
    </recommendedName>
</protein>
<dbReference type="InterPro" id="IPR008942">
    <property type="entry name" value="ENTH_VHS"/>
</dbReference>
<sequence>TRCGMKVREKVKATNAEIKVREATCNDPWGPPVSLMSEISDLTFNVVAFADIMRIIWKRLNDNGKNWRHVFKLFQQALKKRSGS</sequence>
<dbReference type="Ensembl" id="ENSORLT00015032059.1">
    <property type="protein sequence ID" value="ENSORLP00015011085.1"/>
    <property type="gene ID" value="ENSORLG00015011890.1"/>
</dbReference>
<proteinExistence type="predicted"/>
<dbReference type="Pfam" id="PF01417">
    <property type="entry name" value="ENTH"/>
    <property type="match status" value="1"/>
</dbReference>
<dbReference type="InterPro" id="IPR013809">
    <property type="entry name" value="ENTH"/>
</dbReference>